<dbReference type="AlphaFoldDB" id="A0A2H9TGS5"/>
<sequence length="76" mass="8493">MEAKLEIYQGGTTRLQNCVAVSEELLEELDNRISEGATNLLLFQQLGPSVSKIAMQYQQILTQISLAKEDLSQLHT</sequence>
<dbReference type="Proteomes" id="UP000240830">
    <property type="component" value="Unassembled WGS sequence"/>
</dbReference>
<proteinExistence type="predicted"/>
<evidence type="ECO:0000313" key="1">
    <source>
        <dbReference type="EMBL" id="PJF16810.1"/>
    </source>
</evidence>
<keyword evidence="2" id="KW-1185">Reference proteome</keyword>
<comment type="caution">
    <text evidence="1">The sequence shown here is derived from an EMBL/GenBank/DDBJ whole genome shotgun (WGS) entry which is preliminary data.</text>
</comment>
<gene>
    <name evidence="1" type="ORF">PSACC_03382</name>
</gene>
<evidence type="ECO:0000313" key="2">
    <source>
        <dbReference type="Proteomes" id="UP000240830"/>
    </source>
</evidence>
<dbReference type="EMBL" id="MTSL01000206">
    <property type="protein sequence ID" value="PJF16810.1"/>
    <property type="molecule type" value="Genomic_DNA"/>
</dbReference>
<reference evidence="1 2" key="1">
    <citation type="submission" date="2016-10" db="EMBL/GenBank/DDBJ databases">
        <title>The genome of Paramicrosporidium saccamoebae is the missing link in understanding Cryptomycota and Microsporidia evolution.</title>
        <authorList>
            <person name="Quandt C.A."/>
            <person name="Beaudet D."/>
            <person name="Corsaro D."/>
            <person name="Michel R."/>
            <person name="Corradi N."/>
            <person name="James T."/>
        </authorList>
    </citation>
    <scope>NUCLEOTIDE SEQUENCE [LARGE SCALE GENOMIC DNA]</scope>
    <source>
        <strain evidence="1 2">KSL3</strain>
    </source>
</reference>
<protein>
    <submittedName>
        <fullName evidence="1">Uncharacterized protein</fullName>
    </submittedName>
</protein>
<organism evidence="1 2">
    <name type="scientific">Paramicrosporidium saccamoebae</name>
    <dbReference type="NCBI Taxonomy" id="1246581"/>
    <lineage>
        <taxon>Eukaryota</taxon>
        <taxon>Fungi</taxon>
        <taxon>Fungi incertae sedis</taxon>
        <taxon>Cryptomycota</taxon>
        <taxon>Cryptomycota incertae sedis</taxon>
        <taxon>Paramicrosporidium</taxon>
    </lineage>
</organism>
<accession>A0A2H9TGS5</accession>
<name>A0A2H9TGS5_9FUNG</name>